<feature type="domain" description="TonB-dependent receptor plug" evidence="16">
    <location>
        <begin position="120"/>
        <end position="232"/>
    </location>
</feature>
<dbReference type="GO" id="GO:0009279">
    <property type="term" value="C:cell outer membrane"/>
    <property type="evidence" value="ECO:0007669"/>
    <property type="project" value="UniProtKB-SubCell"/>
</dbReference>
<keyword evidence="6 14" id="KW-0732">Signal</keyword>
<evidence type="ECO:0000256" key="8">
    <source>
        <dbReference type="ARBA" id="ARBA00023065"/>
    </source>
</evidence>
<evidence type="ECO:0000259" key="15">
    <source>
        <dbReference type="Pfam" id="PF00593"/>
    </source>
</evidence>
<evidence type="ECO:0000256" key="12">
    <source>
        <dbReference type="PROSITE-ProRule" id="PRU01360"/>
    </source>
</evidence>
<reference evidence="17 18" key="2">
    <citation type="journal article" date="2016" name="Int. J. Syst. Evol. Microbiol.">
        <title>Lutibacter profundi sp. nov., isolated from a deep-sea hydrothermal system on the Arctic Mid-Ocean Ridge and emended description of the genus Lutibacter.</title>
        <authorList>
            <person name="Le Moine Bauer S."/>
            <person name="Roalkvam I."/>
            <person name="Steen I.H."/>
            <person name="Dahle H."/>
        </authorList>
    </citation>
    <scope>NUCLEOTIDE SEQUENCE [LARGE SCALE GENOMIC DNA]</scope>
    <source>
        <strain evidence="17 18">LP1</strain>
    </source>
</reference>
<dbReference type="OrthoDB" id="1122665at2"/>
<dbReference type="SUPFAM" id="SSF49464">
    <property type="entry name" value="Carboxypeptidase regulatory domain-like"/>
    <property type="match status" value="1"/>
</dbReference>
<evidence type="ECO:0000256" key="6">
    <source>
        <dbReference type="ARBA" id="ARBA00022729"/>
    </source>
</evidence>
<protein>
    <submittedName>
        <fullName evidence="17">TonB-dependent receptor</fullName>
    </submittedName>
</protein>
<evidence type="ECO:0000256" key="7">
    <source>
        <dbReference type="ARBA" id="ARBA00023004"/>
    </source>
</evidence>
<feature type="signal peptide" evidence="14">
    <location>
        <begin position="1"/>
        <end position="20"/>
    </location>
</feature>
<dbReference type="Gene3D" id="2.40.170.20">
    <property type="entry name" value="TonB-dependent receptor, beta-barrel domain"/>
    <property type="match status" value="1"/>
</dbReference>
<evidence type="ECO:0000256" key="14">
    <source>
        <dbReference type="SAM" id="SignalP"/>
    </source>
</evidence>
<dbReference type="EMBL" id="CP013355">
    <property type="protein sequence ID" value="AMC11053.1"/>
    <property type="molecule type" value="Genomic_DNA"/>
</dbReference>
<keyword evidence="18" id="KW-1185">Reference proteome</keyword>
<reference evidence="18" key="1">
    <citation type="submission" date="2015-12" db="EMBL/GenBank/DDBJ databases">
        <title>Complete genome sequence of Lutibacter profundus strain LP1.</title>
        <authorList>
            <person name="Wissuwa J."/>
            <person name="Le Moine Bauer S."/>
            <person name="Stokke R."/>
            <person name="Dahle H."/>
            <person name="Steen I.H."/>
        </authorList>
    </citation>
    <scope>NUCLEOTIDE SEQUENCE [LARGE SCALE GENOMIC DNA]</scope>
    <source>
        <strain evidence="18">LP1</strain>
    </source>
</reference>
<dbReference type="Proteomes" id="UP000059672">
    <property type="component" value="Chromosome"/>
</dbReference>
<keyword evidence="17" id="KW-0675">Receptor</keyword>
<keyword evidence="5 12" id="KW-0812">Transmembrane</keyword>
<dbReference type="Pfam" id="PF00593">
    <property type="entry name" value="TonB_dep_Rec_b-barrel"/>
    <property type="match status" value="1"/>
</dbReference>
<dbReference type="InterPro" id="IPR008969">
    <property type="entry name" value="CarboxyPept-like_regulatory"/>
</dbReference>
<evidence type="ECO:0000256" key="5">
    <source>
        <dbReference type="ARBA" id="ARBA00022692"/>
    </source>
</evidence>
<keyword evidence="2 12" id="KW-0813">Transport</keyword>
<comment type="similarity">
    <text evidence="12 13">Belongs to the TonB-dependent receptor family.</text>
</comment>
<comment type="subcellular location">
    <subcellularLocation>
        <location evidence="1 12">Cell outer membrane</location>
        <topology evidence="1 12">Multi-pass membrane protein</topology>
    </subcellularLocation>
</comment>
<keyword evidence="8" id="KW-0406">Ion transport</keyword>
<evidence type="ECO:0000313" key="17">
    <source>
        <dbReference type="EMBL" id="AMC11053.1"/>
    </source>
</evidence>
<evidence type="ECO:0000256" key="3">
    <source>
        <dbReference type="ARBA" id="ARBA00022452"/>
    </source>
</evidence>
<keyword evidence="10 12" id="KW-0472">Membrane</keyword>
<dbReference type="InterPro" id="IPR012910">
    <property type="entry name" value="Plug_dom"/>
</dbReference>
<dbReference type="GO" id="GO:0015344">
    <property type="term" value="F:siderophore uptake transmembrane transporter activity"/>
    <property type="evidence" value="ECO:0007669"/>
    <property type="project" value="TreeGrafter"/>
</dbReference>
<dbReference type="Pfam" id="PF13715">
    <property type="entry name" value="CarbopepD_reg_2"/>
    <property type="match status" value="1"/>
</dbReference>
<dbReference type="InterPro" id="IPR037066">
    <property type="entry name" value="Plug_dom_sf"/>
</dbReference>
<evidence type="ECO:0000256" key="11">
    <source>
        <dbReference type="ARBA" id="ARBA00023237"/>
    </source>
</evidence>
<dbReference type="PATRIC" id="fig|1622118.3.peg.1492"/>
<accession>A0A0X8G6L8</accession>
<name>A0A0X8G6L8_9FLAO</name>
<dbReference type="SUPFAM" id="SSF56935">
    <property type="entry name" value="Porins"/>
    <property type="match status" value="1"/>
</dbReference>
<dbReference type="Gene3D" id="2.170.130.10">
    <property type="entry name" value="TonB-dependent receptor, plug domain"/>
    <property type="match status" value="1"/>
</dbReference>
<dbReference type="InterPro" id="IPR036942">
    <property type="entry name" value="Beta-barrel_TonB_sf"/>
</dbReference>
<dbReference type="InterPro" id="IPR039426">
    <property type="entry name" value="TonB-dep_rcpt-like"/>
</dbReference>
<dbReference type="Pfam" id="PF07715">
    <property type="entry name" value="Plug"/>
    <property type="match status" value="1"/>
</dbReference>
<dbReference type="STRING" id="1622118.Lupro_07235"/>
<keyword evidence="3 12" id="KW-1134">Transmembrane beta strand</keyword>
<dbReference type="PANTHER" id="PTHR32552:SF89">
    <property type="entry name" value="CATECHOLATE SIDEROPHORE RECEPTOR FIU"/>
    <property type="match status" value="1"/>
</dbReference>
<dbReference type="PROSITE" id="PS52016">
    <property type="entry name" value="TONB_DEPENDENT_REC_3"/>
    <property type="match status" value="1"/>
</dbReference>
<evidence type="ECO:0000256" key="2">
    <source>
        <dbReference type="ARBA" id="ARBA00022448"/>
    </source>
</evidence>
<keyword evidence="7" id="KW-0408">Iron</keyword>
<evidence type="ECO:0000256" key="1">
    <source>
        <dbReference type="ARBA" id="ARBA00004571"/>
    </source>
</evidence>
<dbReference type="PANTHER" id="PTHR32552">
    <property type="entry name" value="FERRICHROME IRON RECEPTOR-RELATED"/>
    <property type="match status" value="1"/>
</dbReference>
<sequence length="870" mass="95274">MKKFLCLTVFALFAITNAIGQQTGTISGIITDALNQPLPGVSIIIEGASQGASSNFNGKYEITGVSNGTYVVTASFVGYKSVSHQITLDGENEIQNFILQEDLLSLDEVIVTGSSNPKTKLESSIAVTTMSAKQIEERSPQSTADLLQSIPGFLVETSGGETGNNLFARGIPTAGAYEYVQFQEDGLPIFEDGALQFANIDNFQRVDATVKRLEAIKGGSASIYASGAPGGIINFISKTGQNEFEGTTKLTVGDYGLFRTDFNLGGAIVEDKLFFNVGGFYRVDDGIRDPGYKANNGGQVKLNVTYKFDKGYARINYKNLNDRTIFYQSTPFVKDGNKVKEFSGFDANYGTFANREMANINIPQGGGGFFKADLEDGIHPKTTAVGGEFKYELSDIVSVKNSFKSTNIDLDYNAIFAAAWMGGVTSQADYATGLGINPSDALFTYNNGGATLNANTNLKRADFWNIRKKMDNFANNLAFNFNLDKVNLNVGYYYSNWKSKQNWNWSSFLASVEDEGRLVNLVDTNSNIEYTYRGISGISWLQRESEIKGTLNAIYVDAEIDASEDLTLNIGFRYDSDKYAGSGDHGTWGNDIGVLPNNNADNGVNILTGNYVYWDYDVSELSYTAAANYKFSDNVASYVRYSHGFRSPIEEAFYVAVESGQGNAALAELEPTKVNQSELGFKYSSEKLALFANAFYMKLDNVTYQDIREGGVSERKFANVNNIGLELEAILKMGKFNLNFNGTIQNPEYSGYEGSQASLNGNLARRISKVYFNFRPDYNISDKFNVYAKYSYFGKKYNDIGNTFELPEFGVVNAGASYKVNNLRFALDAANLFNTIGLTEGDGGAPANGAVFLGRSILGRSVRLSVAINF</sequence>
<keyword evidence="4" id="KW-0410">Iron transport</keyword>
<dbReference type="KEGG" id="lut:Lupro_07235"/>
<dbReference type="Gene3D" id="2.60.40.1120">
    <property type="entry name" value="Carboxypeptidase-like, regulatory domain"/>
    <property type="match status" value="1"/>
</dbReference>
<dbReference type="AlphaFoldDB" id="A0A0X8G6L8"/>
<gene>
    <name evidence="17" type="ORF">Lupro_07235</name>
</gene>
<evidence type="ECO:0000256" key="9">
    <source>
        <dbReference type="ARBA" id="ARBA00023077"/>
    </source>
</evidence>
<evidence type="ECO:0000313" key="18">
    <source>
        <dbReference type="Proteomes" id="UP000059672"/>
    </source>
</evidence>
<feature type="chain" id="PRO_5007066278" evidence="14">
    <location>
        <begin position="21"/>
        <end position="870"/>
    </location>
</feature>
<evidence type="ECO:0000256" key="13">
    <source>
        <dbReference type="RuleBase" id="RU003357"/>
    </source>
</evidence>
<evidence type="ECO:0000256" key="10">
    <source>
        <dbReference type="ARBA" id="ARBA00023136"/>
    </source>
</evidence>
<evidence type="ECO:0000259" key="16">
    <source>
        <dbReference type="Pfam" id="PF07715"/>
    </source>
</evidence>
<feature type="domain" description="TonB-dependent receptor-like beta-barrel" evidence="15">
    <location>
        <begin position="398"/>
        <end position="832"/>
    </location>
</feature>
<keyword evidence="9 13" id="KW-0798">TonB box</keyword>
<organism evidence="17 18">
    <name type="scientific">Lutibacter profundi</name>
    <dbReference type="NCBI Taxonomy" id="1622118"/>
    <lineage>
        <taxon>Bacteria</taxon>
        <taxon>Pseudomonadati</taxon>
        <taxon>Bacteroidota</taxon>
        <taxon>Flavobacteriia</taxon>
        <taxon>Flavobacteriales</taxon>
        <taxon>Flavobacteriaceae</taxon>
        <taxon>Lutibacter</taxon>
    </lineage>
</organism>
<dbReference type="RefSeq" id="WP_068208010.1">
    <property type="nucleotide sequence ID" value="NZ_CP013355.1"/>
</dbReference>
<proteinExistence type="inferred from homology"/>
<keyword evidence="11 12" id="KW-0998">Cell outer membrane</keyword>
<evidence type="ECO:0000256" key="4">
    <source>
        <dbReference type="ARBA" id="ARBA00022496"/>
    </source>
</evidence>
<dbReference type="InterPro" id="IPR000531">
    <property type="entry name" value="Beta-barrel_TonB"/>
</dbReference>